<dbReference type="InterPro" id="IPR000477">
    <property type="entry name" value="RT_dom"/>
</dbReference>
<feature type="compositionally biased region" description="Polar residues" evidence="2">
    <location>
        <begin position="1505"/>
        <end position="1540"/>
    </location>
</feature>
<evidence type="ECO:0000313" key="5">
    <source>
        <dbReference type="Proteomes" id="UP001151760"/>
    </source>
</evidence>
<dbReference type="PROSITE" id="PS50878">
    <property type="entry name" value="RT_POL"/>
    <property type="match status" value="1"/>
</dbReference>
<dbReference type="Pfam" id="PF13966">
    <property type="entry name" value="zf-RVT"/>
    <property type="match status" value="1"/>
</dbReference>
<reference evidence="4" key="1">
    <citation type="journal article" date="2022" name="Int. J. Mol. Sci.">
        <title>Draft Genome of Tanacetum Coccineum: Genomic Comparison of Closely Related Tanacetum-Family Plants.</title>
        <authorList>
            <person name="Yamashiro T."/>
            <person name="Shiraishi A."/>
            <person name="Nakayama K."/>
            <person name="Satake H."/>
        </authorList>
    </citation>
    <scope>NUCLEOTIDE SEQUENCE</scope>
</reference>
<reference evidence="4" key="2">
    <citation type="submission" date="2022-01" db="EMBL/GenBank/DDBJ databases">
        <authorList>
            <person name="Yamashiro T."/>
            <person name="Shiraishi A."/>
            <person name="Satake H."/>
            <person name="Nakayama K."/>
        </authorList>
    </citation>
    <scope>NUCLEOTIDE SEQUENCE</scope>
</reference>
<feature type="domain" description="Reverse transcriptase" evidence="3">
    <location>
        <begin position="1"/>
        <end position="144"/>
    </location>
</feature>
<keyword evidence="4" id="KW-0695">RNA-directed DNA polymerase</keyword>
<feature type="compositionally biased region" description="Basic and acidic residues" evidence="2">
    <location>
        <begin position="1563"/>
        <end position="1580"/>
    </location>
</feature>
<sequence length="1767" mass="201657">LKSGKSSILVNGSPTTEFHLFRGLKQRDPIAPFLFLLIMEAFHLSFNRAVEAGTFKGYKFDSSLTLSHLFYADDAVFIGEWSQDNLKGIMHILRCFSILSGMTINFQKSQLLGVGICDNHIIEAAKFIGCSTMKTPFRYLGILVGDNMANLKAWDETIAKMIKRLSKWKLNTLSIGGRLTLLKSVLGSTPIYNMSIYKVPKLVLNHMERLRRDFFYGVKDGDRKIAWIKWTKVLASKKFGGLGVSSLFALNRALIFKWVWRFLSHDNSLWSRVIAAVHGSSSHPISAAYNSPWGTIIKEVKALNDKGINLVSHCKIRVGNGLRTSFWNDLWIGDNQLKLSFPRLFALEVNKDCSVADKLNAPFTASFRRQTRGGPEAQQLEQLTNLLDSVSLSNMEDRCFWDLNGEGVFQVKDVRSVLDETFLPKENIPTRWVKSIPIKVNVFVWKLVQDRIPTRLNLMSRNIFVPSVECPVCNNDSESSSHLFFGCQVAKEVLKLICRWWDLVLYDFDNYDGWLLWFKSIRLGSKLKGVLEGVFYVYWWSIWSYRNQLLFASSKPRKSFIFDDIVFRSFNQEWYSVRLSTMSMIDMEARVGTVRKERKRKFFRLRISPRLKLKPKKWYTRARDAYVRIMMKLGHLLFGLDNVSFMEKNKMEVECVMIENLLKAKNVTEKKRYDTDVRATNIVLQGLPKDIYKLINHNIEAKAIWDNVKMLLIGENINEYYVRFHKLVNDMRNIRITKPNIQLDSKFVNNMSPEWDRFVTAIKLNKGLKETNHEQLYAYLKQHEKHAAQDRLIIERITPATNDQLAFVSTVQPHAESSHVQSHQVDFGFPEASQVDFGYTQTDEILDNLTKQMALLAQSFRATLPQTNNQLRTSSNTRNQATIQDGNGGYKIELGIPMQVKENQSSVITVTGLDILQGTVLSRSIHGILIISRIKYVDNQPVQDLALNEDNIFRADECDAFDSDVDDEPTAQTIFMANLSSAGSANPQAGPSNASILSEVHTLENSIDHSVTNQDEHEIHNEIQQSNVIYSTSVYIGNSNVIPYEQYLSVNNIFVEPSCASSTLNNVCVSSDIDVFVLHDPIANELKIYKEQVAIYEQRAKFELTEREQRMDDQMRMLIQNRNKTEENLKKELHSVKLQLNSTMENNKIIEGTVTTLKQELKQKESKFLTDFSNLKHLNDKLENKLHSQDQSIQTVHMMLNPTQVYDQKTKTALGAQNPFYLRQAKKAQSALYDGDELLKPHHVLRVNITHPNYSKENFMATFTPQTQLTPEQVFWSLDLAKQKAEELKANAPPLPVLPLATVFSDRHDAFTIAQKRIADLESKNFNLRNKIQNDDHDSMIKHFSKLEVEHFNLQLKYQNLKERFGNKKPVTSSDAPSFDSLFVIGKLNEQIQSRGNTIRELKEKISRLIEKNSDANPTPDLKALITRAKTTDQNNSLLSEIENLKAQLKDNSKCATIPDNKPKVLAPCRYPIDVEPIPPKLKKNRMPLPIHLRKKQVTFIEPCETSTHNTPSQVEHQKIHSTNAPGIPSTRVNGASAASRSKPRSNTKKDRTLPAKSALKQVEAHSRKNKSNEKQKNRVDSSISYKRTVINSNSNASCKTCNKCLISVNHDQCVVRSEMFVKQSPATKVLPTKQWKPTGRLLPLGRQCPLVRSTDLKSDCLLADPQETIAPVVQIVLWYLDSGCSKHMTGDRSRLRNFMKKFIGTVRFGNDHFGVIIRYGDYVIGDSVTSRVYYVEGLGHNLFSVDQFCDSDLEVASESTHASSET</sequence>
<keyword evidence="4" id="KW-0548">Nucleotidyltransferase</keyword>
<feature type="coiled-coil region" evidence="1">
    <location>
        <begin position="1126"/>
        <end position="1167"/>
    </location>
</feature>
<feature type="non-terminal residue" evidence="4">
    <location>
        <position position="1"/>
    </location>
</feature>
<dbReference type="Pfam" id="PF22936">
    <property type="entry name" value="Pol_BBD"/>
    <property type="match status" value="1"/>
</dbReference>
<dbReference type="PANTHER" id="PTHR33116">
    <property type="entry name" value="REVERSE TRANSCRIPTASE ZINC-BINDING DOMAIN-CONTAINING PROTEIN-RELATED-RELATED"/>
    <property type="match status" value="1"/>
</dbReference>
<feature type="coiled-coil region" evidence="1">
    <location>
        <begin position="1344"/>
        <end position="1448"/>
    </location>
</feature>
<comment type="caution">
    <text evidence="4">The sequence shown here is derived from an EMBL/GenBank/DDBJ whole genome shotgun (WGS) entry which is preliminary data.</text>
</comment>
<gene>
    <name evidence="4" type="ORF">Tco_0894337</name>
</gene>
<protein>
    <submittedName>
        <fullName evidence="4">RNA-directed DNA polymerase, eukaryota</fullName>
    </submittedName>
</protein>
<name>A0ABQ5CBD7_9ASTR</name>
<keyword evidence="4" id="KW-0808">Transferase</keyword>
<dbReference type="InterPro" id="IPR026960">
    <property type="entry name" value="RVT-Znf"/>
</dbReference>
<dbReference type="PANTHER" id="PTHR33116:SF77">
    <property type="entry name" value="RNA-DIRECTED DNA POLYMERASE"/>
    <property type="match status" value="1"/>
</dbReference>
<accession>A0ABQ5CBD7</accession>
<keyword evidence="5" id="KW-1185">Reference proteome</keyword>
<keyword evidence="1" id="KW-0175">Coiled coil</keyword>
<organism evidence="4 5">
    <name type="scientific">Tanacetum coccineum</name>
    <dbReference type="NCBI Taxonomy" id="301880"/>
    <lineage>
        <taxon>Eukaryota</taxon>
        <taxon>Viridiplantae</taxon>
        <taxon>Streptophyta</taxon>
        <taxon>Embryophyta</taxon>
        <taxon>Tracheophyta</taxon>
        <taxon>Spermatophyta</taxon>
        <taxon>Magnoliopsida</taxon>
        <taxon>eudicotyledons</taxon>
        <taxon>Gunneridae</taxon>
        <taxon>Pentapetalae</taxon>
        <taxon>asterids</taxon>
        <taxon>campanulids</taxon>
        <taxon>Asterales</taxon>
        <taxon>Asteraceae</taxon>
        <taxon>Asteroideae</taxon>
        <taxon>Anthemideae</taxon>
        <taxon>Anthemidinae</taxon>
        <taxon>Tanacetum</taxon>
    </lineage>
</organism>
<evidence type="ECO:0000256" key="1">
    <source>
        <dbReference type="SAM" id="Coils"/>
    </source>
</evidence>
<dbReference type="EMBL" id="BQNB010014133">
    <property type="protein sequence ID" value="GJT24400.1"/>
    <property type="molecule type" value="Genomic_DNA"/>
</dbReference>
<feature type="region of interest" description="Disordered" evidence="2">
    <location>
        <begin position="1505"/>
        <end position="1584"/>
    </location>
</feature>
<evidence type="ECO:0000256" key="2">
    <source>
        <dbReference type="SAM" id="MobiDB-lite"/>
    </source>
</evidence>
<evidence type="ECO:0000259" key="3">
    <source>
        <dbReference type="PROSITE" id="PS50878"/>
    </source>
</evidence>
<evidence type="ECO:0000313" key="4">
    <source>
        <dbReference type="EMBL" id="GJT24400.1"/>
    </source>
</evidence>
<proteinExistence type="predicted"/>
<dbReference type="InterPro" id="IPR054722">
    <property type="entry name" value="PolX-like_BBD"/>
</dbReference>
<dbReference type="GO" id="GO:0003964">
    <property type="term" value="F:RNA-directed DNA polymerase activity"/>
    <property type="evidence" value="ECO:0007669"/>
    <property type="project" value="UniProtKB-KW"/>
</dbReference>
<dbReference type="Proteomes" id="UP001151760">
    <property type="component" value="Unassembled WGS sequence"/>
</dbReference>